<feature type="domain" description="EF-hand" evidence="3">
    <location>
        <begin position="18"/>
        <end position="53"/>
    </location>
</feature>
<accession>A0A8J2WYE6</accession>
<dbReference type="InterPro" id="IPR018247">
    <property type="entry name" value="EF_Hand_1_Ca_BS"/>
</dbReference>
<feature type="domain" description="EF-hand" evidence="3">
    <location>
        <begin position="54"/>
        <end position="89"/>
    </location>
</feature>
<dbReference type="PROSITE" id="PS50222">
    <property type="entry name" value="EF_HAND_2"/>
    <property type="match status" value="2"/>
</dbReference>
<keyword evidence="2" id="KW-0812">Transmembrane</keyword>
<dbReference type="PROSITE" id="PS00018">
    <property type="entry name" value="EF_HAND_1"/>
    <property type="match status" value="2"/>
</dbReference>
<dbReference type="CDD" id="cd00051">
    <property type="entry name" value="EFh"/>
    <property type="match status" value="1"/>
</dbReference>
<dbReference type="Proteomes" id="UP000789595">
    <property type="component" value="Unassembled WGS sequence"/>
</dbReference>
<dbReference type="SMART" id="SM00054">
    <property type="entry name" value="EFh"/>
    <property type="match status" value="2"/>
</dbReference>
<protein>
    <recommendedName>
        <fullName evidence="3">EF-hand domain-containing protein</fullName>
    </recommendedName>
</protein>
<sequence>MGKGGQQPPRIHGATSKDEQRAAIQAFAAMDVDGDGELTAEEIYKALSKHDAAITMARVRELVARADVDKNGTVSRDEYLNAVASGENWTKSLRDFIGHDAEHQAAHRVAEKAGFAITEQGLHVGEALATRFTEDVAAAAPRKAGFFRRGAPPPPPPPSKLARFVKRMPVVFWALRVVVPAFGVWLLAHLAHHDLDRAKREWRTKRLRSTTLLFCVAALCDACDCLVHAFVAVAHASDAFDHHAVHVAEERGIRLALLGFACAVVGEIASNNRVGRALSALTHHRKQD</sequence>
<keyword evidence="2" id="KW-1133">Transmembrane helix</keyword>
<dbReference type="InterPro" id="IPR011992">
    <property type="entry name" value="EF-hand-dom_pair"/>
</dbReference>
<proteinExistence type="predicted"/>
<dbReference type="EMBL" id="CAKKNE010000001">
    <property type="protein sequence ID" value="CAH0366686.1"/>
    <property type="molecule type" value="Genomic_DNA"/>
</dbReference>
<gene>
    <name evidence="4" type="ORF">PECAL_1P31920</name>
</gene>
<feature type="transmembrane region" description="Helical" evidence="2">
    <location>
        <begin position="170"/>
        <end position="191"/>
    </location>
</feature>
<dbReference type="Pfam" id="PF13499">
    <property type="entry name" value="EF-hand_7"/>
    <property type="match status" value="1"/>
</dbReference>
<evidence type="ECO:0000256" key="1">
    <source>
        <dbReference type="ARBA" id="ARBA00022837"/>
    </source>
</evidence>
<organism evidence="4 5">
    <name type="scientific">Pelagomonas calceolata</name>
    <dbReference type="NCBI Taxonomy" id="35677"/>
    <lineage>
        <taxon>Eukaryota</taxon>
        <taxon>Sar</taxon>
        <taxon>Stramenopiles</taxon>
        <taxon>Ochrophyta</taxon>
        <taxon>Pelagophyceae</taxon>
        <taxon>Pelagomonadales</taxon>
        <taxon>Pelagomonadaceae</taxon>
        <taxon>Pelagomonas</taxon>
    </lineage>
</organism>
<dbReference type="Gene3D" id="1.10.238.10">
    <property type="entry name" value="EF-hand"/>
    <property type="match status" value="1"/>
</dbReference>
<dbReference type="AlphaFoldDB" id="A0A8J2WYE6"/>
<reference evidence="4" key="1">
    <citation type="submission" date="2021-11" db="EMBL/GenBank/DDBJ databases">
        <authorList>
            <consortium name="Genoscope - CEA"/>
            <person name="William W."/>
        </authorList>
    </citation>
    <scope>NUCLEOTIDE SEQUENCE</scope>
</reference>
<evidence type="ECO:0000313" key="4">
    <source>
        <dbReference type="EMBL" id="CAH0366686.1"/>
    </source>
</evidence>
<keyword evidence="1" id="KW-0106">Calcium</keyword>
<dbReference type="InterPro" id="IPR002048">
    <property type="entry name" value="EF_hand_dom"/>
</dbReference>
<feature type="transmembrane region" description="Helical" evidence="2">
    <location>
        <begin position="212"/>
        <end position="233"/>
    </location>
</feature>
<dbReference type="GO" id="GO:0005509">
    <property type="term" value="F:calcium ion binding"/>
    <property type="evidence" value="ECO:0007669"/>
    <property type="project" value="InterPro"/>
</dbReference>
<evidence type="ECO:0000313" key="5">
    <source>
        <dbReference type="Proteomes" id="UP000789595"/>
    </source>
</evidence>
<keyword evidence="2" id="KW-0472">Membrane</keyword>
<dbReference type="OrthoDB" id="167809at2759"/>
<dbReference type="SUPFAM" id="SSF47473">
    <property type="entry name" value="EF-hand"/>
    <property type="match status" value="1"/>
</dbReference>
<name>A0A8J2WYE6_9STRA</name>
<evidence type="ECO:0000256" key="2">
    <source>
        <dbReference type="SAM" id="Phobius"/>
    </source>
</evidence>
<comment type="caution">
    <text evidence="4">The sequence shown here is derived from an EMBL/GenBank/DDBJ whole genome shotgun (WGS) entry which is preliminary data.</text>
</comment>
<evidence type="ECO:0000259" key="3">
    <source>
        <dbReference type="PROSITE" id="PS50222"/>
    </source>
</evidence>
<keyword evidence="5" id="KW-1185">Reference proteome</keyword>